<protein>
    <recommendedName>
        <fullName evidence="1">Phage tail assembly chaperone-like domain-containing protein</fullName>
    </recommendedName>
</protein>
<gene>
    <name evidence="2" type="ORF">PAUR_a1063</name>
</gene>
<dbReference type="EMBL" id="AQGV01000012">
    <property type="protein sequence ID" value="MBE0367658.1"/>
    <property type="molecule type" value="Genomic_DNA"/>
</dbReference>
<feature type="domain" description="Phage tail assembly chaperone-like" evidence="1">
    <location>
        <begin position="24"/>
        <end position="81"/>
    </location>
</feature>
<comment type="caution">
    <text evidence="2">The sequence shown here is derived from an EMBL/GenBank/DDBJ whole genome shotgun (WGS) entry which is preliminary data.</text>
</comment>
<name>A0ABR9E9J8_9GAMM</name>
<dbReference type="Gene3D" id="6.10.140.1310">
    <property type="match status" value="1"/>
</dbReference>
<evidence type="ECO:0000259" key="1">
    <source>
        <dbReference type="Pfam" id="PF16778"/>
    </source>
</evidence>
<dbReference type="InterPro" id="IPR031893">
    <property type="entry name" value="Phage_tail_APC"/>
</dbReference>
<proteinExistence type="predicted"/>
<dbReference type="Pfam" id="PF16778">
    <property type="entry name" value="Phage_tail_APC"/>
    <property type="match status" value="1"/>
</dbReference>
<accession>A0ABR9E9J8</accession>
<reference evidence="2 3" key="1">
    <citation type="submission" date="2015-03" db="EMBL/GenBank/DDBJ databases">
        <title>Genome sequence of Pseudoalteromonas aurantia.</title>
        <authorList>
            <person name="Xie B.-B."/>
            <person name="Rong J.-C."/>
            <person name="Qin Q.-L."/>
            <person name="Zhang Y.-Z."/>
        </authorList>
    </citation>
    <scope>NUCLEOTIDE SEQUENCE [LARGE SCALE GENOMIC DNA]</scope>
    <source>
        <strain evidence="2 3">208</strain>
    </source>
</reference>
<dbReference type="Proteomes" id="UP000615755">
    <property type="component" value="Unassembled WGS sequence"/>
</dbReference>
<dbReference type="RefSeq" id="WP_138674515.1">
    <property type="nucleotide sequence ID" value="NZ_AQGV01000012.1"/>
</dbReference>
<organism evidence="2 3">
    <name type="scientific">Pseudoalteromonas aurantia 208</name>
    <dbReference type="NCBI Taxonomy" id="1314867"/>
    <lineage>
        <taxon>Bacteria</taxon>
        <taxon>Pseudomonadati</taxon>
        <taxon>Pseudomonadota</taxon>
        <taxon>Gammaproteobacteria</taxon>
        <taxon>Alteromonadales</taxon>
        <taxon>Pseudoalteromonadaceae</taxon>
        <taxon>Pseudoalteromonas</taxon>
    </lineage>
</organism>
<keyword evidence="3" id="KW-1185">Reference proteome</keyword>
<sequence>MEKDLSSLESQMPIEDILEFGKWSTVKAIRDANLKATDWYVTKSQETGEVLTEEFKSYRQALRDIPQTYTNPDDVVWPVKPVM</sequence>
<evidence type="ECO:0000313" key="2">
    <source>
        <dbReference type="EMBL" id="MBE0367658.1"/>
    </source>
</evidence>
<evidence type="ECO:0000313" key="3">
    <source>
        <dbReference type="Proteomes" id="UP000615755"/>
    </source>
</evidence>